<gene>
    <name evidence="8" type="ORF">C3K47_08150</name>
</gene>
<feature type="domain" description="Multidrug resistance protein MdtA-like alpha-helical hairpin" evidence="4">
    <location>
        <begin position="107"/>
        <end position="176"/>
    </location>
</feature>
<dbReference type="GO" id="GO:0022857">
    <property type="term" value="F:transmembrane transporter activity"/>
    <property type="evidence" value="ECO:0007669"/>
    <property type="project" value="InterPro"/>
</dbReference>
<dbReference type="OrthoDB" id="9801814at2"/>
<organism evidence="8 9">
    <name type="scientific">Solitalea longa</name>
    <dbReference type="NCBI Taxonomy" id="2079460"/>
    <lineage>
        <taxon>Bacteria</taxon>
        <taxon>Pseudomonadati</taxon>
        <taxon>Bacteroidota</taxon>
        <taxon>Sphingobacteriia</taxon>
        <taxon>Sphingobacteriales</taxon>
        <taxon>Sphingobacteriaceae</taxon>
        <taxon>Solitalea</taxon>
    </lineage>
</organism>
<dbReference type="GO" id="GO:0030313">
    <property type="term" value="C:cell envelope"/>
    <property type="evidence" value="ECO:0007669"/>
    <property type="project" value="UniProtKB-SubCell"/>
</dbReference>
<dbReference type="GO" id="GO:0005886">
    <property type="term" value="C:plasma membrane"/>
    <property type="evidence" value="ECO:0007669"/>
    <property type="project" value="TreeGrafter"/>
</dbReference>
<evidence type="ECO:0000259" key="7">
    <source>
        <dbReference type="Pfam" id="PF25967"/>
    </source>
</evidence>
<keyword evidence="9" id="KW-1185">Reference proteome</keyword>
<dbReference type="Gene3D" id="1.10.287.470">
    <property type="entry name" value="Helix hairpin bin"/>
    <property type="match status" value="1"/>
</dbReference>
<protein>
    <submittedName>
        <fullName evidence="8">Efflux transporter periplasmic adaptor subunit</fullName>
    </submittedName>
</protein>
<evidence type="ECO:0000259" key="4">
    <source>
        <dbReference type="Pfam" id="PF25876"/>
    </source>
</evidence>
<dbReference type="SUPFAM" id="SSF111369">
    <property type="entry name" value="HlyD-like secretion proteins"/>
    <property type="match status" value="1"/>
</dbReference>
<dbReference type="GO" id="GO:0046677">
    <property type="term" value="P:response to antibiotic"/>
    <property type="evidence" value="ECO:0007669"/>
    <property type="project" value="TreeGrafter"/>
</dbReference>
<feature type="domain" description="Multidrug resistance protein MdtA-like C-terminal permuted SH3" evidence="7">
    <location>
        <begin position="307"/>
        <end position="366"/>
    </location>
</feature>
<dbReference type="InterPro" id="IPR006143">
    <property type="entry name" value="RND_pump_MFP"/>
</dbReference>
<feature type="coiled-coil region" evidence="3">
    <location>
        <begin position="107"/>
        <end position="172"/>
    </location>
</feature>
<accession>A0A2S5A363</accession>
<dbReference type="Gene3D" id="2.40.30.170">
    <property type="match status" value="1"/>
</dbReference>
<dbReference type="Proteomes" id="UP000236893">
    <property type="component" value="Unassembled WGS sequence"/>
</dbReference>
<evidence type="ECO:0000313" key="8">
    <source>
        <dbReference type="EMBL" id="POY37020.1"/>
    </source>
</evidence>
<name>A0A2S5A363_9SPHI</name>
<evidence type="ECO:0000256" key="1">
    <source>
        <dbReference type="ARBA" id="ARBA00004196"/>
    </source>
</evidence>
<dbReference type="NCBIfam" id="TIGR01730">
    <property type="entry name" value="RND_mfp"/>
    <property type="match status" value="1"/>
</dbReference>
<comment type="subcellular location">
    <subcellularLocation>
        <location evidence="1">Cell envelope</location>
    </subcellularLocation>
</comment>
<dbReference type="Gene3D" id="2.40.50.100">
    <property type="match status" value="1"/>
</dbReference>
<feature type="domain" description="Multidrug resistance protein MdtA-like barrel-sandwich hybrid" evidence="5">
    <location>
        <begin position="68"/>
        <end position="206"/>
    </location>
</feature>
<evidence type="ECO:0000313" key="9">
    <source>
        <dbReference type="Proteomes" id="UP000236893"/>
    </source>
</evidence>
<dbReference type="AlphaFoldDB" id="A0A2S5A363"/>
<feature type="domain" description="Multidrug resistance protein MdtA-like beta-barrel" evidence="6">
    <location>
        <begin position="215"/>
        <end position="301"/>
    </location>
</feature>
<dbReference type="Pfam" id="PF25967">
    <property type="entry name" value="RND-MFP_C"/>
    <property type="match status" value="1"/>
</dbReference>
<dbReference type="InterPro" id="IPR058624">
    <property type="entry name" value="MdtA-like_HH"/>
</dbReference>
<dbReference type="EMBL" id="PQVF01000005">
    <property type="protein sequence ID" value="POY37020.1"/>
    <property type="molecule type" value="Genomic_DNA"/>
</dbReference>
<comment type="caution">
    <text evidence="8">The sequence shown here is derived from an EMBL/GenBank/DDBJ whole genome shotgun (WGS) entry which is preliminary data.</text>
</comment>
<dbReference type="InterPro" id="IPR058625">
    <property type="entry name" value="MdtA-like_BSH"/>
</dbReference>
<evidence type="ECO:0000256" key="2">
    <source>
        <dbReference type="ARBA" id="ARBA00009477"/>
    </source>
</evidence>
<dbReference type="Pfam" id="PF25944">
    <property type="entry name" value="Beta-barrel_RND"/>
    <property type="match status" value="1"/>
</dbReference>
<dbReference type="PANTHER" id="PTHR30158:SF23">
    <property type="entry name" value="MULTIDRUG RESISTANCE PROTEIN MEXA"/>
    <property type="match status" value="1"/>
</dbReference>
<proteinExistence type="inferred from homology"/>
<dbReference type="InterPro" id="IPR058626">
    <property type="entry name" value="MdtA-like_b-barrel"/>
</dbReference>
<sequence length="392" mass="42363">MDMKISKAALFSSTFLLGGVLLFSCKSSGQQDQQKEMPPQQLPVLTITPTTATTFTEFTTSLQGKVNVEVRPQVDGYLQKVYVDEGQFVKAGQPLFKIDDRVYREQVNTATAALHSAEANLSNAQLEIDKLTPLVQNKVVSEVQLKTAKASYQTAKANVESAKAMVASAQINVGYSTITAPVSGYIGRLTQRVGSLVGKTTTDPLTILSDVSEIYGYFSVGEADFMRFKERYQGNTLEEKLRNVPGVTLILADGSEYPQKGKVQMGEGQFDKATGSISLRATFPNSGGILRSGNTGKIRLVQTVNEALVVPQESTVEMQDKIFVYLLADSNKVKATPITVSGKSGTTYVVTSGIKQGDKVVFTGIGNLQDGMKIVPKPMNADSTLKVQLSMK</sequence>
<evidence type="ECO:0000256" key="3">
    <source>
        <dbReference type="SAM" id="Coils"/>
    </source>
</evidence>
<comment type="similarity">
    <text evidence="2">Belongs to the membrane fusion protein (MFP) (TC 8.A.1) family.</text>
</comment>
<keyword evidence="3" id="KW-0175">Coiled coil</keyword>
<dbReference type="InterPro" id="IPR058627">
    <property type="entry name" value="MdtA-like_C"/>
</dbReference>
<dbReference type="PANTHER" id="PTHR30158">
    <property type="entry name" value="ACRA/E-RELATED COMPONENT OF DRUG EFFLUX TRANSPORTER"/>
    <property type="match status" value="1"/>
</dbReference>
<dbReference type="Pfam" id="PF25876">
    <property type="entry name" value="HH_MFP_RND"/>
    <property type="match status" value="1"/>
</dbReference>
<dbReference type="Gene3D" id="2.40.420.20">
    <property type="match status" value="1"/>
</dbReference>
<evidence type="ECO:0000259" key="6">
    <source>
        <dbReference type="Pfam" id="PF25944"/>
    </source>
</evidence>
<evidence type="ECO:0000259" key="5">
    <source>
        <dbReference type="Pfam" id="PF25917"/>
    </source>
</evidence>
<dbReference type="PROSITE" id="PS51257">
    <property type="entry name" value="PROKAR_LIPOPROTEIN"/>
    <property type="match status" value="1"/>
</dbReference>
<reference evidence="8 9" key="1">
    <citation type="submission" date="2018-01" db="EMBL/GenBank/DDBJ databases">
        <authorList>
            <person name="Gaut B.S."/>
            <person name="Morton B.R."/>
            <person name="Clegg M.T."/>
            <person name="Duvall M.R."/>
        </authorList>
    </citation>
    <scope>NUCLEOTIDE SEQUENCE [LARGE SCALE GENOMIC DNA]</scope>
    <source>
        <strain evidence="8 9">HR-AV</strain>
    </source>
</reference>
<dbReference type="Pfam" id="PF25917">
    <property type="entry name" value="BSH_RND"/>
    <property type="match status" value="1"/>
</dbReference>